<gene>
    <name evidence="4" type="ORF">N7496_007341</name>
</gene>
<evidence type="ECO:0000313" key="4">
    <source>
        <dbReference type="EMBL" id="KAJ5371249.1"/>
    </source>
</evidence>
<dbReference type="Gene3D" id="1.25.40.10">
    <property type="entry name" value="Tetratricopeptide repeat domain"/>
    <property type="match status" value="1"/>
</dbReference>
<dbReference type="InterPro" id="IPR027417">
    <property type="entry name" value="P-loop_NTPase"/>
</dbReference>
<dbReference type="InterPro" id="IPR011990">
    <property type="entry name" value="TPR-like_helical_dom_sf"/>
</dbReference>
<dbReference type="PANTHER" id="PTHR10039:SF17">
    <property type="entry name" value="FUNGAL STAND N-TERMINAL GOODBYE DOMAIN-CONTAINING PROTEIN-RELATED"/>
    <property type="match status" value="1"/>
</dbReference>
<dbReference type="Proteomes" id="UP001147782">
    <property type="component" value="Unassembled WGS sequence"/>
</dbReference>
<dbReference type="GeneID" id="81439449"/>
<dbReference type="SUPFAM" id="SSF48452">
    <property type="entry name" value="TPR-like"/>
    <property type="match status" value="1"/>
</dbReference>
<proteinExistence type="predicted"/>
<feature type="domain" description="Nephrocystin 3-like N-terminal" evidence="3">
    <location>
        <begin position="290"/>
        <end position="465"/>
    </location>
</feature>
<keyword evidence="5" id="KW-1185">Reference proteome</keyword>
<dbReference type="Pfam" id="PF17109">
    <property type="entry name" value="Goodbye"/>
    <property type="match status" value="1"/>
</dbReference>
<dbReference type="InterPro" id="IPR031350">
    <property type="entry name" value="Goodbye_dom"/>
</dbReference>
<evidence type="ECO:0000313" key="5">
    <source>
        <dbReference type="Proteomes" id="UP001147782"/>
    </source>
</evidence>
<evidence type="ECO:0008006" key="6">
    <source>
        <dbReference type="Google" id="ProtNLM"/>
    </source>
</evidence>
<accession>A0A9W9S5C3</accession>
<dbReference type="Pfam" id="PF24883">
    <property type="entry name" value="NPHP3_N"/>
    <property type="match status" value="1"/>
</dbReference>
<comment type="caution">
    <text evidence="4">The sequence shown here is derived from an EMBL/GenBank/DDBJ whole genome shotgun (WGS) entry which is preliminary data.</text>
</comment>
<protein>
    <recommendedName>
        <fullName evidence="6">Fungal STAND N-terminal Goodbye domain-containing protein</fullName>
    </recommendedName>
</protein>
<dbReference type="OrthoDB" id="2913095at2759"/>
<evidence type="ECO:0000259" key="3">
    <source>
        <dbReference type="Pfam" id="PF24883"/>
    </source>
</evidence>
<evidence type="ECO:0000256" key="1">
    <source>
        <dbReference type="ARBA" id="ARBA00022737"/>
    </source>
</evidence>
<reference evidence="4" key="2">
    <citation type="journal article" date="2023" name="IMA Fungus">
        <title>Comparative genomic study of the Penicillium genus elucidates a diverse pangenome and 15 lateral gene transfer events.</title>
        <authorList>
            <person name="Petersen C."/>
            <person name="Sorensen T."/>
            <person name="Nielsen M.R."/>
            <person name="Sondergaard T.E."/>
            <person name="Sorensen J.L."/>
            <person name="Fitzpatrick D.A."/>
            <person name="Frisvad J.C."/>
            <person name="Nielsen K.L."/>
        </authorList>
    </citation>
    <scope>NUCLEOTIDE SEQUENCE</scope>
    <source>
        <strain evidence="4">IBT 29864</strain>
    </source>
</reference>
<feature type="domain" description="Fungal STAND N-terminal Goodbye" evidence="2">
    <location>
        <begin position="14"/>
        <end position="128"/>
    </location>
</feature>
<organism evidence="4 5">
    <name type="scientific">Penicillium cataractarum</name>
    <dbReference type="NCBI Taxonomy" id="2100454"/>
    <lineage>
        <taxon>Eukaryota</taxon>
        <taxon>Fungi</taxon>
        <taxon>Dikarya</taxon>
        <taxon>Ascomycota</taxon>
        <taxon>Pezizomycotina</taxon>
        <taxon>Eurotiomycetes</taxon>
        <taxon>Eurotiomycetidae</taxon>
        <taxon>Eurotiales</taxon>
        <taxon>Aspergillaceae</taxon>
        <taxon>Penicillium</taxon>
    </lineage>
</organism>
<name>A0A9W9S5C3_9EURO</name>
<sequence>MGEKDSPTSISEIWETARREFERLTGKQLQPTSAASLQHIRDTIEASRSSKDPDVDKAKQAGLRIIKCIQLLGGVASQAASLVFPPAGVCFSALSFLLDIPPKLHGFHAAVDGIFIEVEPTLVQFEMYRDIESKDVVHPDMVLAINKVMISFVTLCAHCINFRDGGFLVRLKANLKKAMFDEAAIQGELAHFKSLIQTQKIIEGTWTIQQVIETKRSLLLVKDDTEKIIKSTDDIKDKVGNLSAEQQKRRTEQTTKNHLEKIRNTLGISENEVTSAINVCDNLWKSTVKGSGEWLNQMDEYVNWVKKDPPETSPLLLLTGEGGSGKSVLASVVYKNLDKRSSSLTQETGRTLVQSDGRTLVAYYAFAPTGKIDDDKTPAETALKSLCIQFALQDAAYAKHLAESFKDNTDGAKDGSDTVKEQAKDAKYFRDADCQQLWTDLRLGAPTQTATHFLLLDGIDNLPANKLQELGSIFQGFSEVQAAEPRKETRNGARVLVCGSLQKLENLGEAPGGGLQFPTIDVGSCNGDDIDKYIERELQNSDLFQAANAQNRRLKEDVQTALKTRAEGSFTQVRSDIGMVKGIVESEMTEDDLKKALSATKKNAKATVTDDIASLEALPNNQKLIDEVNELLLWVDLGPYYYSVEELEGILFLRFEATSLKSLREKLQGTYTKLFIIDSDGEVLLQDHVKDYVKLEDRAEKRASNERTISINITITNADSESIQRFFWDLGRFGAVDQFKFAPTGISADSSSGFGPTQKKRIGINDTDSHMIMLKSVFSLIFNPPNETTELVGPKLLAGLTSHLDKLRVATEADELSAEERRFIARNVLDIFYDPEHLENHWKSTELLGWMENQSEMDYIWGWLKDPVAISKLEAPKAEWLAAATDDWNPTRKLLTPFMKMLARRWLQDREWQPLRPCATILNALIMTSEDNRGLSDAVNVENDAYMSIKRDELDQIRPLLIEKASNWSKAALEIEETDFVWHVRLGETYNGCQQPEKAREEYGKAAKILHDSEASGSEIEKNELRDIFLQMGRLSSGDEELEYYEKARELDPENIETRYRILKNRISNCTADGQAAVVREALTTEDGLHPDLLEPILGLVIDDYKVEVDNEFPIFTIFNAVISGASLIPECWPELLQCMDRAIERAESESSPDDLAILHLHKGIAASLCGEDYASTKSEVEHWQECWAVARDNGYVKPTSTATALLVGENSDTRSLSSYLLILVGDILSKYHFDQTCLLMDGDEQSYQSQITELVKIATDQVPDGMSGWTKAKCYLASQYVLCDQVAQAQALFRWDMAVVFNILTDDDSGNDWVGYSKLAHLLTHVGDYANAGVAYKLIPSAFLNQEILTELLNIGDEAAAAAATKQITDFYASNCSEGEIPLNQVTTLQSEVTRLSEQATDEDSQHWKEIARILKEFNDVLQLEWYIQCDSCQAHCGFDESYWACGFCFCTHFCESCYQKISDKEKTSKERRNLLVCSETHNWFRLPVWDAKRFAWACRGKLPAVERDGEIVISTEGEAITVRKWLGYLCGKWELNKEDWEFE</sequence>
<dbReference type="SUPFAM" id="SSF52540">
    <property type="entry name" value="P-loop containing nucleoside triphosphate hydrolases"/>
    <property type="match status" value="1"/>
</dbReference>
<dbReference type="InterPro" id="IPR056884">
    <property type="entry name" value="NPHP3-like_N"/>
</dbReference>
<evidence type="ECO:0000259" key="2">
    <source>
        <dbReference type="Pfam" id="PF17109"/>
    </source>
</evidence>
<dbReference type="RefSeq" id="XP_056555683.1">
    <property type="nucleotide sequence ID" value="XM_056700270.1"/>
</dbReference>
<dbReference type="PANTHER" id="PTHR10039">
    <property type="entry name" value="AMELOGENIN"/>
    <property type="match status" value="1"/>
</dbReference>
<dbReference type="EMBL" id="JAPZBS010000005">
    <property type="protein sequence ID" value="KAJ5371249.1"/>
    <property type="molecule type" value="Genomic_DNA"/>
</dbReference>
<reference evidence="4" key="1">
    <citation type="submission" date="2022-11" db="EMBL/GenBank/DDBJ databases">
        <authorList>
            <person name="Petersen C."/>
        </authorList>
    </citation>
    <scope>NUCLEOTIDE SEQUENCE</scope>
    <source>
        <strain evidence="4">IBT 29864</strain>
    </source>
</reference>
<keyword evidence="1" id="KW-0677">Repeat</keyword>